<feature type="region of interest" description="Disordered" evidence="1">
    <location>
        <begin position="208"/>
        <end position="235"/>
    </location>
</feature>
<dbReference type="EMBL" id="JANPWB010000012">
    <property type="protein sequence ID" value="KAJ1120816.1"/>
    <property type="molecule type" value="Genomic_DNA"/>
</dbReference>
<organism evidence="2 3">
    <name type="scientific">Pleurodeles waltl</name>
    <name type="common">Iberian ribbed newt</name>
    <dbReference type="NCBI Taxonomy" id="8319"/>
    <lineage>
        <taxon>Eukaryota</taxon>
        <taxon>Metazoa</taxon>
        <taxon>Chordata</taxon>
        <taxon>Craniata</taxon>
        <taxon>Vertebrata</taxon>
        <taxon>Euteleostomi</taxon>
        <taxon>Amphibia</taxon>
        <taxon>Batrachia</taxon>
        <taxon>Caudata</taxon>
        <taxon>Salamandroidea</taxon>
        <taxon>Salamandridae</taxon>
        <taxon>Pleurodelinae</taxon>
        <taxon>Pleurodeles</taxon>
    </lineage>
</organism>
<sequence length="235" mass="26731">MLGRMRCRLYDVGDKANKLLAWLDNRDREQAWVRAVGSKDVGLCETNESMAEAFTAYCEEVYTSVTRMTEEDCADLLQDIPFRGRLSEERDKFYTELFEEKVTVALRGVQSGKSAGLNRLPMELMKCPRSKIAQHMLGMFPKAKEVGALPMDQRITIINGQGFWCDCEAHQQIHHGEKKKEIVHGLVQARRCENGCYECGVGCDNHKEKKSDGDGQPVLPTLDPWEADQHKFKDT</sequence>
<dbReference type="AlphaFoldDB" id="A0AAV7NXN8"/>
<reference evidence="2" key="1">
    <citation type="journal article" date="2022" name="bioRxiv">
        <title>Sequencing and chromosome-scale assembly of the giantPleurodeles waltlgenome.</title>
        <authorList>
            <person name="Brown T."/>
            <person name="Elewa A."/>
            <person name="Iarovenko S."/>
            <person name="Subramanian E."/>
            <person name="Araus A.J."/>
            <person name="Petzold A."/>
            <person name="Susuki M."/>
            <person name="Suzuki K.-i.T."/>
            <person name="Hayashi T."/>
            <person name="Toyoda A."/>
            <person name="Oliveira C."/>
            <person name="Osipova E."/>
            <person name="Leigh N.D."/>
            <person name="Simon A."/>
            <person name="Yun M.H."/>
        </authorList>
    </citation>
    <scope>NUCLEOTIDE SEQUENCE</scope>
    <source>
        <strain evidence="2">20211129_DDA</strain>
        <tissue evidence="2">Liver</tissue>
    </source>
</reference>
<evidence type="ECO:0000256" key="1">
    <source>
        <dbReference type="SAM" id="MobiDB-lite"/>
    </source>
</evidence>
<evidence type="ECO:0000313" key="3">
    <source>
        <dbReference type="Proteomes" id="UP001066276"/>
    </source>
</evidence>
<evidence type="ECO:0000313" key="2">
    <source>
        <dbReference type="EMBL" id="KAJ1120816.1"/>
    </source>
</evidence>
<protein>
    <submittedName>
        <fullName evidence="2">Uncharacterized protein</fullName>
    </submittedName>
</protein>
<comment type="caution">
    <text evidence="2">The sequence shown here is derived from an EMBL/GenBank/DDBJ whole genome shotgun (WGS) entry which is preliminary data.</text>
</comment>
<proteinExistence type="predicted"/>
<accession>A0AAV7NXN8</accession>
<keyword evidence="3" id="KW-1185">Reference proteome</keyword>
<name>A0AAV7NXN8_PLEWA</name>
<dbReference type="Proteomes" id="UP001066276">
    <property type="component" value="Chromosome 8"/>
</dbReference>
<gene>
    <name evidence="2" type="ORF">NDU88_008965</name>
</gene>